<proteinExistence type="predicted"/>
<name>A0A2H0LYE6_9BACT</name>
<evidence type="ECO:0000313" key="1">
    <source>
        <dbReference type="EMBL" id="PIQ89450.1"/>
    </source>
</evidence>
<dbReference type="InterPro" id="IPR011990">
    <property type="entry name" value="TPR-like_helical_dom_sf"/>
</dbReference>
<evidence type="ECO:0000313" key="2">
    <source>
        <dbReference type="Proteomes" id="UP000229641"/>
    </source>
</evidence>
<sequence length="294" mass="33913">MIKKIFYPILFLLLFGALLSFLGRNSDYAAERKLVSANKLFLKSARTPETIPPRLYEKIKKSYEKIIARYDGTKSEKEARLLLSRLYMFMKDYAAARAELNKIIEKYPDNESYCAEAVFTSGNSYEAENKWDKALAEYERIMRDYTPVARALDMPIYIAGHYAKNNDKKSADAYLWKALGYYKKIYENNPNSQAAYVAMGLEVTVFELLGEWQNTLTSIQQIINAYPYAPTLINSLRAIEMIAVSRLKDPEAAIKIFTDFIEKYPEHKIKPIILKEIENIKTKSQNNDADKPKS</sequence>
<dbReference type="EMBL" id="PCWA01000037">
    <property type="protein sequence ID" value="PIQ89450.1"/>
    <property type="molecule type" value="Genomic_DNA"/>
</dbReference>
<reference evidence="1 2" key="1">
    <citation type="submission" date="2017-09" db="EMBL/GenBank/DDBJ databases">
        <title>Depth-based differentiation of microbial function through sediment-hosted aquifers and enrichment of novel symbionts in the deep terrestrial subsurface.</title>
        <authorList>
            <person name="Probst A.J."/>
            <person name="Ladd B."/>
            <person name="Jarett J.K."/>
            <person name="Geller-Mcgrath D.E."/>
            <person name="Sieber C.M."/>
            <person name="Emerson J.B."/>
            <person name="Anantharaman K."/>
            <person name="Thomas B.C."/>
            <person name="Malmstrom R."/>
            <person name="Stieglmeier M."/>
            <person name="Klingl A."/>
            <person name="Woyke T."/>
            <person name="Ryan C.M."/>
            <person name="Banfield J.F."/>
        </authorList>
    </citation>
    <scope>NUCLEOTIDE SEQUENCE [LARGE SCALE GENOMIC DNA]</scope>
    <source>
        <strain evidence="1">CG11_big_fil_rev_8_21_14_0_20_42_13</strain>
    </source>
</reference>
<dbReference type="Gene3D" id="1.25.40.10">
    <property type="entry name" value="Tetratricopeptide repeat domain"/>
    <property type="match status" value="2"/>
</dbReference>
<protein>
    <submittedName>
        <fullName evidence="1">Uncharacterized protein</fullName>
    </submittedName>
</protein>
<dbReference type="InterPro" id="IPR019734">
    <property type="entry name" value="TPR_rpt"/>
</dbReference>
<gene>
    <name evidence="1" type="ORF">COV72_02795</name>
</gene>
<accession>A0A2H0LYE6</accession>
<dbReference type="SUPFAM" id="SSF48452">
    <property type="entry name" value="TPR-like"/>
    <property type="match status" value="1"/>
</dbReference>
<comment type="caution">
    <text evidence="1">The sequence shown here is derived from an EMBL/GenBank/DDBJ whole genome shotgun (WGS) entry which is preliminary data.</text>
</comment>
<dbReference type="Proteomes" id="UP000229641">
    <property type="component" value="Unassembled WGS sequence"/>
</dbReference>
<dbReference type="Pfam" id="PF14559">
    <property type="entry name" value="TPR_19"/>
    <property type="match status" value="1"/>
</dbReference>
<organism evidence="1 2">
    <name type="scientific">Candidatus Ghiorseimicrobium undicola</name>
    <dbReference type="NCBI Taxonomy" id="1974746"/>
    <lineage>
        <taxon>Bacteria</taxon>
        <taxon>Pseudomonadati</taxon>
        <taxon>Candidatus Omnitrophota</taxon>
        <taxon>Candidatus Ghiorseimicrobium</taxon>
    </lineage>
</organism>
<dbReference type="AlphaFoldDB" id="A0A2H0LYE6"/>
<dbReference type="Pfam" id="PF13174">
    <property type="entry name" value="TPR_6"/>
    <property type="match status" value="2"/>
</dbReference>